<protein>
    <submittedName>
        <fullName evidence="2">Uncharacterized protein</fullName>
    </submittedName>
</protein>
<evidence type="ECO:0000313" key="2">
    <source>
        <dbReference type="EMBL" id="KAK7942941.1"/>
    </source>
</evidence>
<accession>A0ABR1PYY8</accession>
<dbReference type="GeneID" id="92081338"/>
<feature type="region of interest" description="Disordered" evidence="1">
    <location>
        <begin position="191"/>
        <end position="229"/>
    </location>
</feature>
<gene>
    <name evidence="2" type="ORF">PG986_012054</name>
</gene>
<comment type="caution">
    <text evidence="2">The sequence shown here is derived from an EMBL/GenBank/DDBJ whole genome shotgun (WGS) entry which is preliminary data.</text>
</comment>
<dbReference type="RefSeq" id="XP_066694972.1">
    <property type="nucleotide sequence ID" value="XM_066848276.1"/>
</dbReference>
<evidence type="ECO:0000256" key="1">
    <source>
        <dbReference type="SAM" id="MobiDB-lite"/>
    </source>
</evidence>
<proteinExistence type="predicted"/>
<keyword evidence="3" id="KW-1185">Reference proteome</keyword>
<dbReference type="Proteomes" id="UP001391051">
    <property type="component" value="Unassembled WGS sequence"/>
</dbReference>
<sequence>MKPKTPAEKDVQALKSFDIALDQKILDRFTLVHDCIEGPLLKHISKSGAKKCSMSIRLMVLGSSQEVAKPYIVVLASQDQCKRIQNFFKKQAVRAIYQHLDSTLPSFEFLAYGRPPEKKGDEAVIEVLAPLGDNDPSILPFTYCGTPITVRHQSGYEARATLGGILRVDYENGEFQLYGLTAGHVIKGSGGENSSLSIDHEDESSGEPWSDSDSGSDSDTETDRSSNLFVNTDILATSKPVEPLSCQEPCTDPWSSPWSWRLGTIKTPSAAKTSNESKNQLVDGPNRNLDWALIELDSYAPNLLPSMSKTGDVLSLELKPPSFCTDHDKKGHGMRALMISGSEGPKAGFISALPSRLLLSPGTDFVDAMIINLDECQGLFGPDSSLFFKIYTDAHKEVVDGDSGSWVVDEYSLEVYGHIVAADAFGGGYLIPIQDTMSDIQRNLKVASVSLPSTTCIGTKNATKDPHPLGWFLKLTSRDLYKGKDPQM</sequence>
<name>A0ABR1PYY8_9PEZI</name>
<reference evidence="2 3" key="1">
    <citation type="submission" date="2023-01" db="EMBL/GenBank/DDBJ databases">
        <title>Analysis of 21 Apiospora genomes using comparative genomics revels a genus with tremendous synthesis potential of carbohydrate active enzymes and secondary metabolites.</title>
        <authorList>
            <person name="Sorensen T."/>
        </authorList>
    </citation>
    <scope>NUCLEOTIDE SEQUENCE [LARGE SCALE GENOMIC DNA]</scope>
    <source>
        <strain evidence="2 3">CBS 24483</strain>
    </source>
</reference>
<dbReference type="EMBL" id="JAQQWE010000008">
    <property type="protein sequence ID" value="KAK7942941.1"/>
    <property type="molecule type" value="Genomic_DNA"/>
</dbReference>
<evidence type="ECO:0000313" key="3">
    <source>
        <dbReference type="Proteomes" id="UP001391051"/>
    </source>
</evidence>
<organism evidence="2 3">
    <name type="scientific">Apiospora aurea</name>
    <dbReference type="NCBI Taxonomy" id="335848"/>
    <lineage>
        <taxon>Eukaryota</taxon>
        <taxon>Fungi</taxon>
        <taxon>Dikarya</taxon>
        <taxon>Ascomycota</taxon>
        <taxon>Pezizomycotina</taxon>
        <taxon>Sordariomycetes</taxon>
        <taxon>Xylariomycetidae</taxon>
        <taxon>Amphisphaeriales</taxon>
        <taxon>Apiosporaceae</taxon>
        <taxon>Apiospora</taxon>
    </lineage>
</organism>